<evidence type="ECO:0000256" key="3">
    <source>
        <dbReference type="ARBA" id="ARBA00022448"/>
    </source>
</evidence>
<comment type="subcellular location">
    <subcellularLocation>
        <location evidence="1">Cell inner membrane</location>
        <topology evidence="1">Single-pass membrane protein</topology>
    </subcellularLocation>
</comment>
<keyword evidence="4" id="KW-1003">Cell membrane</keyword>
<keyword evidence="6" id="KW-0812">Transmembrane</keyword>
<evidence type="ECO:0000256" key="7">
    <source>
        <dbReference type="ARBA" id="ARBA00022927"/>
    </source>
</evidence>
<dbReference type="GO" id="GO:0015627">
    <property type="term" value="C:type II protein secretion system complex"/>
    <property type="evidence" value="ECO:0007669"/>
    <property type="project" value="InterPro"/>
</dbReference>
<protein>
    <submittedName>
        <fullName evidence="12">General secretion pathway protein L</fullName>
    </submittedName>
</protein>
<dbReference type="GO" id="GO:0009276">
    <property type="term" value="C:Gram-negative-bacterium-type cell wall"/>
    <property type="evidence" value="ECO:0007669"/>
    <property type="project" value="InterPro"/>
</dbReference>
<dbReference type="InterPro" id="IPR025691">
    <property type="entry name" value="GspL_pp_dom"/>
</dbReference>
<keyword evidence="3" id="KW-0813">Transport</keyword>
<sequence>MSTLAILLPLAPLAADASYDYALSADGQAVSRHGSATAALLPAAGRAGETVAVVPARALSWHRVALPPGALAQAGRVRAVLEGLLEEQLLDDPATLHFALEPGAQSGSTAWVAVCERAWLQAALQALEAAGRPVDRVVPELAPGPTASGRPEGTVLGPPEQARLAVAGAGPELAAAVLPLDATAATWLGAPGEDDPPVRAEPAVVALAERLLAPRRIQLQTAAERMLAATRSPWNLAQFDLASSGGTRLLRRAAAAAHTFLHAPPWRPARWALLALVLVQVAGLNLWAWQDRQALAAKRAAVDRLLTESFPQVQVVVDAPVQMERELARLRQQAGSLSARDLEPLMAAAGHALPAGRAVAAIEYGDGELRLPGLVLNAQELAAARQRAAAEGVQLLARDDALVLRADTEGAGR</sequence>
<evidence type="ECO:0000256" key="9">
    <source>
        <dbReference type="ARBA" id="ARBA00023136"/>
    </source>
</evidence>
<feature type="domain" description="GspL periplasmic" evidence="11">
    <location>
        <begin position="265"/>
        <end position="390"/>
    </location>
</feature>
<evidence type="ECO:0000256" key="1">
    <source>
        <dbReference type="ARBA" id="ARBA00004377"/>
    </source>
</evidence>
<dbReference type="InterPro" id="IPR043129">
    <property type="entry name" value="ATPase_NBD"/>
</dbReference>
<comment type="similarity">
    <text evidence="2">Belongs to the GSP L family.</text>
</comment>
<dbReference type="Pfam" id="PF05134">
    <property type="entry name" value="T2SSL"/>
    <property type="match status" value="1"/>
</dbReference>
<name>A0A317R888_9BURK</name>
<evidence type="ECO:0000313" key="12">
    <source>
        <dbReference type="EMBL" id="PWW43661.1"/>
    </source>
</evidence>
<keyword evidence="5" id="KW-0997">Cell inner membrane</keyword>
<keyword evidence="9" id="KW-0472">Membrane</keyword>
<evidence type="ECO:0000313" key="13">
    <source>
        <dbReference type="Proteomes" id="UP000246483"/>
    </source>
</evidence>
<evidence type="ECO:0000259" key="11">
    <source>
        <dbReference type="Pfam" id="PF12693"/>
    </source>
</evidence>
<accession>A0A317R888</accession>
<comment type="caution">
    <text evidence="12">The sequence shown here is derived from an EMBL/GenBank/DDBJ whole genome shotgun (WGS) entry which is preliminary data.</text>
</comment>
<proteinExistence type="inferred from homology"/>
<dbReference type="Gene3D" id="3.30.420.380">
    <property type="match status" value="1"/>
</dbReference>
<evidence type="ECO:0000256" key="4">
    <source>
        <dbReference type="ARBA" id="ARBA00022475"/>
    </source>
</evidence>
<evidence type="ECO:0000256" key="8">
    <source>
        <dbReference type="ARBA" id="ARBA00022989"/>
    </source>
</evidence>
<dbReference type="Proteomes" id="UP000246483">
    <property type="component" value="Unassembled WGS sequence"/>
</dbReference>
<dbReference type="GO" id="GO:0015628">
    <property type="term" value="P:protein secretion by the type II secretion system"/>
    <property type="evidence" value="ECO:0007669"/>
    <property type="project" value="InterPro"/>
</dbReference>
<organism evidence="12 13">
    <name type="scientific">Melaminivora alkalimesophila</name>
    <dbReference type="NCBI Taxonomy" id="1165852"/>
    <lineage>
        <taxon>Bacteria</taxon>
        <taxon>Pseudomonadati</taxon>
        <taxon>Pseudomonadota</taxon>
        <taxon>Betaproteobacteria</taxon>
        <taxon>Burkholderiales</taxon>
        <taxon>Comamonadaceae</taxon>
        <taxon>Melaminivora</taxon>
    </lineage>
</organism>
<dbReference type="Pfam" id="PF12693">
    <property type="entry name" value="GspL_C"/>
    <property type="match status" value="1"/>
</dbReference>
<keyword evidence="7" id="KW-0653">Protein transport</keyword>
<dbReference type="EMBL" id="QGUB01000009">
    <property type="protein sequence ID" value="PWW43661.1"/>
    <property type="molecule type" value="Genomic_DNA"/>
</dbReference>
<dbReference type="InterPro" id="IPR024230">
    <property type="entry name" value="GspL_cyto_dom"/>
</dbReference>
<evidence type="ECO:0000256" key="2">
    <source>
        <dbReference type="ARBA" id="ARBA00005318"/>
    </source>
</evidence>
<dbReference type="OrthoDB" id="8557903at2"/>
<dbReference type="NCBIfam" id="TIGR01709">
    <property type="entry name" value="typeII_sec_gspL"/>
    <property type="match status" value="1"/>
</dbReference>
<dbReference type="SUPFAM" id="SSF53067">
    <property type="entry name" value="Actin-like ATPase domain"/>
    <property type="match status" value="1"/>
</dbReference>
<evidence type="ECO:0000259" key="10">
    <source>
        <dbReference type="Pfam" id="PF05134"/>
    </source>
</evidence>
<keyword evidence="8" id="KW-1133">Transmembrane helix</keyword>
<feature type="domain" description="GspL cytoplasmic actin-ATPase-like" evidence="10">
    <location>
        <begin position="21"/>
        <end position="140"/>
    </location>
</feature>
<reference evidence="12 13" key="1">
    <citation type="submission" date="2018-05" db="EMBL/GenBank/DDBJ databases">
        <title>Genomic Encyclopedia of Type Strains, Phase IV (KMG-IV): sequencing the most valuable type-strain genomes for metagenomic binning, comparative biology and taxonomic classification.</title>
        <authorList>
            <person name="Goeker M."/>
        </authorList>
    </citation>
    <scope>NUCLEOTIDE SEQUENCE [LARGE SCALE GENOMIC DNA]</scope>
    <source>
        <strain evidence="12 13">DSM 26006</strain>
    </source>
</reference>
<dbReference type="GO" id="GO:0005886">
    <property type="term" value="C:plasma membrane"/>
    <property type="evidence" value="ECO:0007669"/>
    <property type="project" value="UniProtKB-SubCell"/>
</dbReference>
<dbReference type="AlphaFoldDB" id="A0A317R888"/>
<dbReference type="InterPro" id="IPR007812">
    <property type="entry name" value="T2SS_protein-GspL"/>
</dbReference>
<dbReference type="RefSeq" id="WP_019372739.1">
    <property type="nucleotide sequence ID" value="NZ_ALEE01000073.1"/>
</dbReference>
<keyword evidence="13" id="KW-1185">Reference proteome</keyword>
<evidence type="ECO:0000256" key="6">
    <source>
        <dbReference type="ARBA" id="ARBA00022692"/>
    </source>
</evidence>
<evidence type="ECO:0000256" key="5">
    <source>
        <dbReference type="ARBA" id="ARBA00022519"/>
    </source>
</evidence>
<gene>
    <name evidence="12" type="ORF">DFR36_10912</name>
</gene>